<keyword evidence="3" id="KW-0812">Transmembrane</keyword>
<feature type="compositionally biased region" description="Basic and acidic residues" evidence="9">
    <location>
        <begin position="161"/>
        <end position="172"/>
    </location>
</feature>
<gene>
    <name evidence="10" type="ORF">SMACR_06916</name>
</gene>
<dbReference type="VEuPathDB" id="FungiDB:SMAC_06916"/>
<dbReference type="Proteomes" id="UP000433876">
    <property type="component" value="Unassembled WGS sequence"/>
</dbReference>
<comment type="caution">
    <text evidence="10">The sequence shown here is derived from an EMBL/GenBank/DDBJ whole genome shotgun (WGS) entry which is preliminary data.</text>
</comment>
<dbReference type="OMA" id="HCYEQLR"/>
<keyword evidence="7" id="KW-0325">Glycoprotein</keyword>
<comment type="pathway">
    <text evidence="2">Mycotoxin biosynthesis.</text>
</comment>
<protein>
    <recommendedName>
        <fullName evidence="12">Tat pathway signal sequence</fullName>
    </recommendedName>
</protein>
<dbReference type="EMBL" id="NMPR01000034">
    <property type="protein sequence ID" value="KAA8633617.1"/>
    <property type="molecule type" value="Genomic_DNA"/>
</dbReference>
<evidence type="ECO:0000313" key="10">
    <source>
        <dbReference type="EMBL" id="KAA8633617.1"/>
    </source>
</evidence>
<dbReference type="PANTHER" id="PTHR33365:SF4">
    <property type="entry name" value="CYCLOCHLOROTINE BIOSYNTHESIS PROTEIN O"/>
    <property type="match status" value="1"/>
</dbReference>
<comment type="similarity">
    <text evidence="8">Belongs to the ustYa family.</text>
</comment>
<evidence type="ECO:0000256" key="9">
    <source>
        <dbReference type="SAM" id="MobiDB-lite"/>
    </source>
</evidence>
<evidence type="ECO:0000256" key="2">
    <source>
        <dbReference type="ARBA" id="ARBA00004685"/>
    </source>
</evidence>
<evidence type="ECO:0000256" key="5">
    <source>
        <dbReference type="ARBA" id="ARBA00023026"/>
    </source>
</evidence>
<dbReference type="GO" id="GO:0043386">
    <property type="term" value="P:mycotoxin biosynthetic process"/>
    <property type="evidence" value="ECO:0007669"/>
    <property type="project" value="InterPro"/>
</dbReference>
<name>A0A8S8ZRW2_SORMA</name>
<evidence type="ECO:0000256" key="8">
    <source>
        <dbReference type="ARBA" id="ARBA00035112"/>
    </source>
</evidence>
<dbReference type="Pfam" id="PF11807">
    <property type="entry name" value="UstYa"/>
    <property type="match status" value="1"/>
</dbReference>
<dbReference type="InterPro" id="IPR021765">
    <property type="entry name" value="UstYa-like"/>
</dbReference>
<evidence type="ECO:0000256" key="6">
    <source>
        <dbReference type="ARBA" id="ARBA00023136"/>
    </source>
</evidence>
<organism evidence="10 11">
    <name type="scientific">Sordaria macrospora</name>
    <dbReference type="NCBI Taxonomy" id="5147"/>
    <lineage>
        <taxon>Eukaryota</taxon>
        <taxon>Fungi</taxon>
        <taxon>Dikarya</taxon>
        <taxon>Ascomycota</taxon>
        <taxon>Pezizomycotina</taxon>
        <taxon>Sordariomycetes</taxon>
        <taxon>Sordariomycetidae</taxon>
        <taxon>Sordariales</taxon>
        <taxon>Sordariaceae</taxon>
        <taxon>Sordaria</taxon>
    </lineage>
</organism>
<evidence type="ECO:0008006" key="12">
    <source>
        <dbReference type="Google" id="ProtNLM"/>
    </source>
</evidence>
<feature type="region of interest" description="Disordered" evidence="9">
    <location>
        <begin position="157"/>
        <end position="176"/>
    </location>
</feature>
<sequence>MAWKSPPKASDEERLLQQTDEEDSSSFGEPPRHSGSSIWLWLSLTLNATLVGALAIAPADDVISYKTVVFHSGIHLDKTEYQGSSDEVNVNWEALYNNMSLSLISPSSASKLINKTTHLSGDPQSYVIQLAVFHNLHCLNMVRKLLYPSKYPSPIHLSHSQPHERSQHEHSHSQTSYEEEVIHLEHCIEGIRQSLQCSADTSALFWEWSERRQMMVGNTGTTHTCRDWEKVREWGLGHQTGMYFDPYVKVEGAPVRDDSIEFDDA</sequence>
<dbReference type="GO" id="GO:0016020">
    <property type="term" value="C:membrane"/>
    <property type="evidence" value="ECO:0007669"/>
    <property type="project" value="UniProtKB-SubCell"/>
</dbReference>
<comment type="subcellular location">
    <subcellularLocation>
        <location evidence="1">Membrane</location>
        <topology evidence="1">Single-pass membrane protein</topology>
    </subcellularLocation>
</comment>
<evidence type="ECO:0000256" key="4">
    <source>
        <dbReference type="ARBA" id="ARBA00022989"/>
    </source>
</evidence>
<accession>A0A8S8ZRW2</accession>
<reference evidence="10 11" key="1">
    <citation type="submission" date="2017-07" db="EMBL/GenBank/DDBJ databases">
        <title>Genome sequence of the Sordaria macrospora wild type strain R19027.</title>
        <authorList>
            <person name="Nowrousian M."/>
            <person name="Teichert I."/>
            <person name="Kueck U."/>
        </authorList>
    </citation>
    <scope>NUCLEOTIDE SEQUENCE [LARGE SCALE GENOMIC DNA]</scope>
    <source>
        <strain evidence="10 11">R19027</strain>
        <tissue evidence="10">Mycelium</tissue>
    </source>
</reference>
<keyword evidence="4" id="KW-1133">Transmembrane helix</keyword>
<evidence type="ECO:0000256" key="1">
    <source>
        <dbReference type="ARBA" id="ARBA00004167"/>
    </source>
</evidence>
<evidence type="ECO:0000313" key="11">
    <source>
        <dbReference type="Proteomes" id="UP000433876"/>
    </source>
</evidence>
<evidence type="ECO:0000256" key="3">
    <source>
        <dbReference type="ARBA" id="ARBA00022692"/>
    </source>
</evidence>
<keyword evidence="6" id="KW-0472">Membrane</keyword>
<proteinExistence type="inferred from homology"/>
<dbReference type="AlphaFoldDB" id="A0A8S8ZRW2"/>
<evidence type="ECO:0000256" key="7">
    <source>
        <dbReference type="ARBA" id="ARBA00023180"/>
    </source>
</evidence>
<dbReference type="PANTHER" id="PTHR33365">
    <property type="entry name" value="YALI0B05434P"/>
    <property type="match status" value="1"/>
</dbReference>
<feature type="region of interest" description="Disordered" evidence="9">
    <location>
        <begin position="1"/>
        <end position="32"/>
    </location>
</feature>
<keyword evidence="5" id="KW-0843">Virulence</keyword>